<name>A0ABU3VD15_9RHOB</name>
<dbReference type="InterPro" id="IPR029033">
    <property type="entry name" value="His_PPase_superfam"/>
</dbReference>
<dbReference type="PROSITE" id="PS00175">
    <property type="entry name" value="PG_MUTASE"/>
    <property type="match status" value="1"/>
</dbReference>
<dbReference type="PANTHER" id="PTHR48100:SF1">
    <property type="entry name" value="HISTIDINE PHOSPHATASE FAMILY PROTEIN-RELATED"/>
    <property type="match status" value="1"/>
</dbReference>
<dbReference type="PIRSF" id="PIRSF000709">
    <property type="entry name" value="6PFK_2-Ptase"/>
    <property type="match status" value="1"/>
</dbReference>
<dbReference type="GO" id="GO:0016787">
    <property type="term" value="F:hydrolase activity"/>
    <property type="evidence" value="ECO:0007669"/>
    <property type="project" value="UniProtKB-KW"/>
</dbReference>
<dbReference type="CDD" id="cd07067">
    <property type="entry name" value="HP_PGM_like"/>
    <property type="match status" value="1"/>
</dbReference>
<dbReference type="EMBL" id="JASMWN010000005">
    <property type="protein sequence ID" value="MDU9004044.1"/>
    <property type="molecule type" value="Genomic_DNA"/>
</dbReference>
<comment type="caution">
    <text evidence="3">The sequence shown here is derived from an EMBL/GenBank/DDBJ whole genome shotgun (WGS) entry which is preliminary data.</text>
</comment>
<protein>
    <submittedName>
        <fullName evidence="3">Histidine phosphatase family protein</fullName>
        <ecNumber evidence="3">3.1.3.-</ecNumber>
    </submittedName>
</protein>
<keyword evidence="3" id="KW-0378">Hydrolase</keyword>
<dbReference type="InterPro" id="IPR003094">
    <property type="entry name" value="6Pfruct_kin"/>
</dbReference>
<proteinExistence type="predicted"/>
<dbReference type="EC" id="3.1.3.-" evidence="3"/>
<dbReference type="InterPro" id="IPR050275">
    <property type="entry name" value="PGM_Phosphatase"/>
</dbReference>
<dbReference type="InterPro" id="IPR013078">
    <property type="entry name" value="His_Pase_superF_clade-1"/>
</dbReference>
<evidence type="ECO:0000256" key="2">
    <source>
        <dbReference type="ARBA" id="ARBA00023235"/>
    </source>
</evidence>
<evidence type="ECO:0000313" key="3">
    <source>
        <dbReference type="EMBL" id="MDU9004044.1"/>
    </source>
</evidence>
<gene>
    <name evidence="3" type="ORF">QO231_09275</name>
</gene>
<dbReference type="Gene3D" id="3.40.50.1240">
    <property type="entry name" value="Phosphoglycerate mutase-like"/>
    <property type="match status" value="1"/>
</dbReference>
<dbReference type="Proteomes" id="UP001255416">
    <property type="component" value="Unassembled WGS sequence"/>
</dbReference>
<dbReference type="PANTHER" id="PTHR48100">
    <property type="entry name" value="BROAD-SPECIFICITY PHOSPHATASE YOR283W-RELATED"/>
    <property type="match status" value="1"/>
</dbReference>
<dbReference type="SMART" id="SM00855">
    <property type="entry name" value="PGAM"/>
    <property type="match status" value="1"/>
</dbReference>
<dbReference type="SUPFAM" id="SSF53254">
    <property type="entry name" value="Phosphoglycerate mutase-like"/>
    <property type="match status" value="1"/>
</dbReference>
<keyword evidence="1" id="KW-0324">Glycolysis</keyword>
<dbReference type="Pfam" id="PF00300">
    <property type="entry name" value="His_Phos_1"/>
    <property type="match status" value="1"/>
</dbReference>
<sequence length="198" mass="22739">MDAKTVIYLFRHGETDWNTQGRRQGHLDSPLTQRGRLQAEENAMRLRRHLSLDGEIAVFASPLGRARHTALIMVKDLGLSEESIIFEPRLKECSFGIWEGLTTSEIKARYPQEWHARSEDKWTVPAPSGESYADVHARVSEWYEEVSLAKINLVVCHGLTSRVFRGIHADLSRHQVFALKEPQDGFFELHNQTEVFIE</sequence>
<dbReference type="InterPro" id="IPR001345">
    <property type="entry name" value="PG/BPGM_mutase_AS"/>
</dbReference>
<evidence type="ECO:0000313" key="4">
    <source>
        <dbReference type="Proteomes" id="UP001255416"/>
    </source>
</evidence>
<keyword evidence="2" id="KW-0413">Isomerase</keyword>
<accession>A0ABU3VD15</accession>
<organism evidence="3 4">
    <name type="scientific">Sedimentitalea todarodis</name>
    <dbReference type="NCBI Taxonomy" id="1631240"/>
    <lineage>
        <taxon>Bacteria</taxon>
        <taxon>Pseudomonadati</taxon>
        <taxon>Pseudomonadota</taxon>
        <taxon>Alphaproteobacteria</taxon>
        <taxon>Rhodobacterales</taxon>
        <taxon>Paracoccaceae</taxon>
        <taxon>Sedimentitalea</taxon>
    </lineage>
</organism>
<dbReference type="PRINTS" id="PR00991">
    <property type="entry name" value="6PFRUCTKNASE"/>
</dbReference>
<keyword evidence="4" id="KW-1185">Reference proteome</keyword>
<evidence type="ECO:0000256" key="1">
    <source>
        <dbReference type="ARBA" id="ARBA00023152"/>
    </source>
</evidence>
<dbReference type="RefSeq" id="WP_316775391.1">
    <property type="nucleotide sequence ID" value="NZ_JASMWN010000005.1"/>
</dbReference>
<reference evidence="4" key="1">
    <citation type="submission" date="2023-05" db="EMBL/GenBank/DDBJ databases">
        <title>Sedimentitalea sp. nov. JM2-8.</title>
        <authorList>
            <person name="Huang J."/>
        </authorList>
    </citation>
    <scope>NUCLEOTIDE SEQUENCE [LARGE SCALE GENOMIC DNA]</scope>
    <source>
        <strain evidence="4">KHS03</strain>
    </source>
</reference>